<sequence>MDKESKFYTDFLFPTNNFLMGASSAINLSGNFYEYNESENGDADSIAIRSDFSMIGQDIREAKENYDNRNLEPCL</sequence>
<dbReference type="OrthoDB" id="3035737at2"/>
<protein>
    <submittedName>
        <fullName evidence="1">Uncharacterized protein</fullName>
    </submittedName>
</protein>
<proteinExistence type="predicted"/>
<name>A0A1W1ZY45_9SPHI</name>
<dbReference type="AlphaFoldDB" id="A0A1W1ZY45"/>
<dbReference type="Proteomes" id="UP000192678">
    <property type="component" value="Unassembled WGS sequence"/>
</dbReference>
<dbReference type="RefSeq" id="WP_084286750.1">
    <property type="nucleotide sequence ID" value="NZ_FWYB01000001.1"/>
</dbReference>
<dbReference type="EMBL" id="FWYB01000001">
    <property type="protein sequence ID" value="SMC53324.1"/>
    <property type="molecule type" value="Genomic_DNA"/>
</dbReference>
<evidence type="ECO:0000313" key="2">
    <source>
        <dbReference type="Proteomes" id="UP000192678"/>
    </source>
</evidence>
<evidence type="ECO:0000313" key="1">
    <source>
        <dbReference type="EMBL" id="SMC53324.1"/>
    </source>
</evidence>
<organism evidence="1 2">
    <name type="scientific">Pedobacter nyackensis</name>
    <dbReference type="NCBI Taxonomy" id="475255"/>
    <lineage>
        <taxon>Bacteria</taxon>
        <taxon>Pseudomonadati</taxon>
        <taxon>Bacteroidota</taxon>
        <taxon>Sphingobacteriia</taxon>
        <taxon>Sphingobacteriales</taxon>
        <taxon>Sphingobacteriaceae</taxon>
        <taxon>Pedobacter</taxon>
    </lineage>
</organism>
<accession>A0A1W1ZY45</accession>
<gene>
    <name evidence="1" type="ORF">SAMN04488101_101148</name>
</gene>
<reference evidence="1 2" key="1">
    <citation type="submission" date="2017-04" db="EMBL/GenBank/DDBJ databases">
        <authorList>
            <person name="Afonso C.L."/>
            <person name="Miller P.J."/>
            <person name="Scott M.A."/>
            <person name="Spackman E."/>
            <person name="Goraichik I."/>
            <person name="Dimitrov K.M."/>
            <person name="Suarez D.L."/>
            <person name="Swayne D.E."/>
        </authorList>
    </citation>
    <scope>NUCLEOTIDE SEQUENCE [LARGE SCALE GENOMIC DNA]</scope>
    <source>
        <strain evidence="1 2">DSM 19625</strain>
    </source>
</reference>
<keyword evidence="2" id="KW-1185">Reference proteome</keyword>